<comment type="caution">
    <text evidence="1">The sequence shown here is derived from an EMBL/GenBank/DDBJ whole genome shotgun (WGS) entry which is preliminary data.</text>
</comment>
<dbReference type="EMBL" id="JBJKFK010000068">
    <property type="protein sequence ID" value="KAL3320214.1"/>
    <property type="molecule type" value="Genomic_DNA"/>
</dbReference>
<reference evidence="1 2" key="1">
    <citation type="submission" date="2024-11" db="EMBL/GenBank/DDBJ databases">
        <title>Adaptive evolution of stress response genes in parasites aligns with host niche diversity.</title>
        <authorList>
            <person name="Hahn C."/>
            <person name="Resl P."/>
        </authorList>
    </citation>
    <scope>NUCLEOTIDE SEQUENCE [LARGE SCALE GENOMIC DNA]</scope>
    <source>
        <strain evidence="1">EGGRZ-B1_66</strain>
        <tissue evidence="1">Body</tissue>
    </source>
</reference>
<proteinExistence type="predicted"/>
<organism evidence="1 2">
    <name type="scientific">Cichlidogyrus casuarinus</name>
    <dbReference type="NCBI Taxonomy" id="1844966"/>
    <lineage>
        <taxon>Eukaryota</taxon>
        <taxon>Metazoa</taxon>
        <taxon>Spiralia</taxon>
        <taxon>Lophotrochozoa</taxon>
        <taxon>Platyhelminthes</taxon>
        <taxon>Monogenea</taxon>
        <taxon>Monopisthocotylea</taxon>
        <taxon>Dactylogyridea</taxon>
        <taxon>Ancyrocephalidae</taxon>
        <taxon>Cichlidogyrus</taxon>
    </lineage>
</organism>
<name>A0ABD2QL23_9PLAT</name>
<keyword evidence="2" id="KW-1185">Reference proteome</keyword>
<sequence>MDTEDGSLEAQRRAKAQSRIPFALKMVHASLFRMTALLVMRRSDSDSQSSPLHDNQHFLFKSSTLTAGAIPIRSSIDLDSDDEFHVRFISSFIHYCPE</sequence>
<dbReference type="Proteomes" id="UP001626550">
    <property type="component" value="Unassembled WGS sequence"/>
</dbReference>
<protein>
    <submittedName>
        <fullName evidence="1">Uncharacterized protein</fullName>
    </submittedName>
</protein>
<evidence type="ECO:0000313" key="2">
    <source>
        <dbReference type="Proteomes" id="UP001626550"/>
    </source>
</evidence>
<evidence type="ECO:0000313" key="1">
    <source>
        <dbReference type="EMBL" id="KAL3320214.1"/>
    </source>
</evidence>
<dbReference type="AlphaFoldDB" id="A0ABD2QL23"/>
<gene>
    <name evidence="1" type="ORF">Ciccas_001100</name>
</gene>
<accession>A0ABD2QL23</accession>